<name>A0ABY5KZF1_9CELL</name>
<evidence type="ECO:0000313" key="1">
    <source>
        <dbReference type="EMBL" id="UUI75048.1"/>
    </source>
</evidence>
<gene>
    <name evidence="1" type="ORF">NP064_14910</name>
</gene>
<sequence>MDDVTLRYATLERSAQVLDRQRSHADAVGSYLRTHADIADSTGALLACLAPLSALAVELGAQIARGAGLACTAAADRVTQTSLAYAESDRSAHEVMSRLIVRQSGTATPWHDPRSDVLPVGDALESAPPGHGDAPAWFGAKSSAIGSTAGGLVGSTRDLVGQVAGWGAPTQVTEAVAAQSFLVAPQVAENVVQDLRWNAGVLLGSVDWVAEQLLGFSILGECVFKPLGGDWRAIGRAEAAWTHGGEAMFGVARNCAALASGSVDGWQGAAGDAFRGAMTAYAAAMAAAQVAFDRAADLVGTVGTVSKLACAGIGMGLKQISRLLVTLAAEAAVPVIGWASAAATIWWKVEQVAGIVRLVYNLLETIADAINDFVDAKAHLWDVASLVEDLTETVARRAAVAGA</sequence>
<reference evidence="1 2" key="1">
    <citation type="submission" date="2022-07" db="EMBL/GenBank/DDBJ databases">
        <title>Novel species in genus cellulomonas.</title>
        <authorList>
            <person name="Ye L."/>
        </authorList>
    </citation>
    <scope>NUCLEOTIDE SEQUENCE [LARGE SCALE GENOMIC DNA]</scope>
    <source>
        <strain evidence="2">zg-Y338</strain>
    </source>
</reference>
<organism evidence="1 2">
    <name type="scientific">Cellulomonas chengniuliangii</name>
    <dbReference type="NCBI Taxonomy" id="2968084"/>
    <lineage>
        <taxon>Bacteria</taxon>
        <taxon>Bacillati</taxon>
        <taxon>Actinomycetota</taxon>
        <taxon>Actinomycetes</taxon>
        <taxon>Micrococcales</taxon>
        <taxon>Cellulomonadaceae</taxon>
        <taxon>Cellulomonas</taxon>
    </lineage>
</organism>
<accession>A0ABY5KZF1</accession>
<evidence type="ECO:0008006" key="3">
    <source>
        <dbReference type="Google" id="ProtNLM"/>
    </source>
</evidence>
<keyword evidence="2" id="KW-1185">Reference proteome</keyword>
<protein>
    <recommendedName>
        <fullName evidence="3">Excreted virulence factor EspC, type VII ESX diderm</fullName>
    </recommendedName>
</protein>
<evidence type="ECO:0000313" key="2">
    <source>
        <dbReference type="Proteomes" id="UP001316189"/>
    </source>
</evidence>
<dbReference type="RefSeq" id="WP_227570069.1">
    <property type="nucleotide sequence ID" value="NZ_CP101988.1"/>
</dbReference>
<proteinExistence type="predicted"/>
<dbReference type="Proteomes" id="UP001316189">
    <property type="component" value="Chromosome"/>
</dbReference>
<dbReference type="EMBL" id="CP101988">
    <property type="protein sequence ID" value="UUI75048.1"/>
    <property type="molecule type" value="Genomic_DNA"/>
</dbReference>